<evidence type="ECO:0000313" key="9">
    <source>
        <dbReference type="EMBL" id="GAA2492846.1"/>
    </source>
</evidence>
<dbReference type="PRINTS" id="PR00364">
    <property type="entry name" value="DISEASERSIST"/>
</dbReference>
<dbReference type="EMBL" id="BAAATL010000021">
    <property type="protein sequence ID" value="GAA2492846.1"/>
    <property type="molecule type" value="Genomic_DNA"/>
</dbReference>
<proteinExistence type="inferred from homology"/>
<dbReference type="InterPro" id="IPR016032">
    <property type="entry name" value="Sig_transdc_resp-reg_C-effctor"/>
</dbReference>
<evidence type="ECO:0000256" key="1">
    <source>
        <dbReference type="ARBA" id="ARBA00005820"/>
    </source>
</evidence>
<dbReference type="PROSITE" id="PS51755">
    <property type="entry name" value="OMPR_PHOB"/>
    <property type="match status" value="1"/>
</dbReference>
<dbReference type="SUPFAM" id="SSF46894">
    <property type="entry name" value="C-terminal effector domain of the bipartite response regulators"/>
    <property type="match status" value="1"/>
</dbReference>
<dbReference type="InterPro" id="IPR036388">
    <property type="entry name" value="WH-like_DNA-bd_sf"/>
</dbReference>
<comment type="caution">
    <text evidence="9">The sequence shown here is derived from an EMBL/GenBank/DDBJ whole genome shotgun (WGS) entry which is preliminary data.</text>
</comment>
<dbReference type="InterPro" id="IPR011990">
    <property type="entry name" value="TPR-like_helical_dom_sf"/>
</dbReference>
<protein>
    <submittedName>
        <fullName evidence="9">BTAD domain-containing putative transcriptional regulator</fullName>
    </submittedName>
</protein>
<dbReference type="SMART" id="SM01043">
    <property type="entry name" value="BTAD"/>
    <property type="match status" value="1"/>
</dbReference>
<dbReference type="Pfam" id="PF00486">
    <property type="entry name" value="Trans_reg_C"/>
    <property type="match status" value="1"/>
</dbReference>
<evidence type="ECO:0000256" key="4">
    <source>
        <dbReference type="ARBA" id="ARBA00023125"/>
    </source>
</evidence>
<evidence type="ECO:0000256" key="3">
    <source>
        <dbReference type="ARBA" id="ARBA00023015"/>
    </source>
</evidence>
<dbReference type="InterPro" id="IPR001867">
    <property type="entry name" value="OmpR/PhoB-type_DNA-bd"/>
</dbReference>
<dbReference type="Proteomes" id="UP001501721">
    <property type="component" value="Unassembled WGS sequence"/>
</dbReference>
<dbReference type="PANTHER" id="PTHR35807">
    <property type="entry name" value="TRANSCRIPTIONAL REGULATOR REDD-RELATED"/>
    <property type="match status" value="1"/>
</dbReference>
<feature type="compositionally biased region" description="Basic and acidic residues" evidence="7">
    <location>
        <begin position="814"/>
        <end position="826"/>
    </location>
</feature>
<evidence type="ECO:0000256" key="5">
    <source>
        <dbReference type="ARBA" id="ARBA00023163"/>
    </source>
</evidence>
<dbReference type="Gene3D" id="1.25.40.10">
    <property type="entry name" value="Tetratricopeptide repeat domain"/>
    <property type="match status" value="2"/>
</dbReference>
<dbReference type="CDD" id="cd15831">
    <property type="entry name" value="BTAD"/>
    <property type="match status" value="1"/>
</dbReference>
<accession>A0ABN3M1S9</accession>
<keyword evidence="2" id="KW-0902">Two-component regulatory system</keyword>
<dbReference type="SMART" id="SM00862">
    <property type="entry name" value="Trans_reg_C"/>
    <property type="match status" value="1"/>
</dbReference>
<evidence type="ECO:0000259" key="8">
    <source>
        <dbReference type="PROSITE" id="PS51755"/>
    </source>
</evidence>
<dbReference type="SUPFAM" id="SSF52540">
    <property type="entry name" value="P-loop containing nucleoside triphosphate hydrolases"/>
    <property type="match status" value="1"/>
</dbReference>
<feature type="domain" description="OmpR/PhoB-type" evidence="8">
    <location>
        <begin position="1"/>
        <end position="101"/>
    </location>
</feature>
<dbReference type="Pfam" id="PF03704">
    <property type="entry name" value="BTAD"/>
    <property type="match status" value="1"/>
</dbReference>
<dbReference type="Gene3D" id="1.10.10.10">
    <property type="entry name" value="Winged helix-like DNA-binding domain superfamily/Winged helix DNA-binding domain"/>
    <property type="match status" value="1"/>
</dbReference>
<keyword evidence="10" id="KW-1185">Reference proteome</keyword>
<dbReference type="SUPFAM" id="SSF48452">
    <property type="entry name" value="TPR-like"/>
    <property type="match status" value="2"/>
</dbReference>
<name>A0ABN3M1S9_9ACTN</name>
<feature type="compositionally biased region" description="Pro residues" evidence="7">
    <location>
        <begin position="261"/>
        <end position="278"/>
    </location>
</feature>
<dbReference type="InterPro" id="IPR005158">
    <property type="entry name" value="BTAD"/>
</dbReference>
<sequence>MRFRILGPLEITGDPDPGSAGPRPLGAPKPRTVLGALLTRPGGVVSVDELIDELWPDGPPRTALTTLHVYVSQIRKTLAAASPREGRALLVTQRPGYVLRVDPEDMDATVFERLRGPARRALAEGDVGRAAELARRADALWRGPLLAGTPHGPLLRAAAARLTEVRLEVTELRLEAELRLGHHREVLPDLRALTTRHPLREEFHAQLLTALAHTGRHAEALEAYARLRGLLAEELGTEPGARLRALHQRLLREGGAEDGVPEPPVRTLPGPREWPPPVPPALDGELIGRDEESETVERLVRGAAPGAWTAVTGPVGAGKTALALAVAHRVADAFPDGVLFVDLRPTAGPRTAPEAAAQLLRLAGSGPTGAAGPAPDRPGPDPVAALRALTARRRLLLVLDGASSLAQVRPLLPTAPGSTALVTGRLAAAGARVVPLGPLGRLAVRRMLPGVPPDIADRVGELCGGLPLPLRAAALALTARPHWDGVTLLARLREEATRLDVLGAGEPDVRARLLGAYDELPAEQRRALRLLALLPRGEFGSGAAAAVLDLGRHPATLLLDALADRQFLLARGPETYLLPEPARLLAADRLRTLEPTDAVRAATVRMCEAYAAAAAAPGGAPRTVARTRELAGVLRTAHAAGRWSTVLRLAEALTAPLERTADWATWETAHTLALDAAERLGDRRARARLLTSLGDLAWQQRDDERAAERYGRAAEIAAGPGLADERARALAGLAELRLEHGDPDRAAALLGVAPESGGAVGRYEVQRVRALVALQTGGERAAAGPLTECVTLAAALGDRRREAHAHRALGAVHEPRRSTEAHRNFEVRPGVWRLAPPGRPGPPRP</sequence>
<evidence type="ECO:0000256" key="6">
    <source>
        <dbReference type="PROSITE-ProRule" id="PRU01091"/>
    </source>
</evidence>
<evidence type="ECO:0000256" key="2">
    <source>
        <dbReference type="ARBA" id="ARBA00023012"/>
    </source>
</evidence>
<dbReference type="InterPro" id="IPR003593">
    <property type="entry name" value="AAA+_ATPase"/>
</dbReference>
<feature type="region of interest" description="Disordered" evidence="7">
    <location>
        <begin position="814"/>
        <end position="845"/>
    </location>
</feature>
<feature type="region of interest" description="Disordered" evidence="7">
    <location>
        <begin position="253"/>
        <end position="278"/>
    </location>
</feature>
<feature type="DNA-binding region" description="OmpR/PhoB-type" evidence="6">
    <location>
        <begin position="1"/>
        <end position="101"/>
    </location>
</feature>
<comment type="similarity">
    <text evidence="1">Belongs to the AfsR/DnrI/RedD regulatory family.</text>
</comment>
<dbReference type="InterPro" id="IPR027417">
    <property type="entry name" value="P-loop_NTPase"/>
</dbReference>
<keyword evidence="5" id="KW-0804">Transcription</keyword>
<dbReference type="RefSeq" id="WP_346078587.1">
    <property type="nucleotide sequence ID" value="NZ_BAAATL010000021.1"/>
</dbReference>
<dbReference type="InterPro" id="IPR051677">
    <property type="entry name" value="AfsR-DnrI-RedD_regulator"/>
</dbReference>
<organism evidence="9 10">
    <name type="scientific">Streptomyces graminearus</name>
    <dbReference type="NCBI Taxonomy" id="284030"/>
    <lineage>
        <taxon>Bacteria</taxon>
        <taxon>Bacillati</taxon>
        <taxon>Actinomycetota</taxon>
        <taxon>Actinomycetes</taxon>
        <taxon>Kitasatosporales</taxon>
        <taxon>Streptomycetaceae</taxon>
        <taxon>Streptomyces</taxon>
    </lineage>
</organism>
<dbReference type="PANTHER" id="PTHR35807:SF1">
    <property type="entry name" value="TRANSCRIPTIONAL REGULATOR REDD"/>
    <property type="match status" value="1"/>
</dbReference>
<keyword evidence="4 6" id="KW-0238">DNA-binding</keyword>
<gene>
    <name evidence="9" type="ORF">GCM10010422_44800</name>
</gene>
<evidence type="ECO:0000256" key="7">
    <source>
        <dbReference type="SAM" id="MobiDB-lite"/>
    </source>
</evidence>
<keyword evidence="3" id="KW-0805">Transcription regulation</keyword>
<dbReference type="Gene3D" id="3.40.50.300">
    <property type="entry name" value="P-loop containing nucleotide triphosphate hydrolases"/>
    <property type="match status" value="1"/>
</dbReference>
<evidence type="ECO:0000313" key="10">
    <source>
        <dbReference type="Proteomes" id="UP001501721"/>
    </source>
</evidence>
<reference evidence="9 10" key="1">
    <citation type="journal article" date="2019" name="Int. J. Syst. Evol. Microbiol.">
        <title>The Global Catalogue of Microorganisms (GCM) 10K type strain sequencing project: providing services to taxonomists for standard genome sequencing and annotation.</title>
        <authorList>
            <consortium name="The Broad Institute Genomics Platform"/>
            <consortium name="The Broad Institute Genome Sequencing Center for Infectious Disease"/>
            <person name="Wu L."/>
            <person name="Ma J."/>
        </authorList>
    </citation>
    <scope>NUCLEOTIDE SEQUENCE [LARGE SCALE GENOMIC DNA]</scope>
    <source>
        <strain evidence="9 10">JCM 6923</strain>
    </source>
</reference>
<dbReference type="SMART" id="SM00382">
    <property type="entry name" value="AAA"/>
    <property type="match status" value="1"/>
</dbReference>